<evidence type="ECO:0000256" key="1">
    <source>
        <dbReference type="SAM" id="Phobius"/>
    </source>
</evidence>
<gene>
    <name evidence="2" type="ORF">B0H94_10373</name>
</gene>
<evidence type="ECO:0000313" key="3">
    <source>
        <dbReference type="Proteomes" id="UP000242310"/>
    </source>
</evidence>
<proteinExistence type="predicted"/>
<accession>A0A2P8HW47</accession>
<organism evidence="2 3">
    <name type="scientific">Salsuginibacillus halophilus</name>
    <dbReference type="NCBI Taxonomy" id="517424"/>
    <lineage>
        <taxon>Bacteria</taxon>
        <taxon>Bacillati</taxon>
        <taxon>Bacillota</taxon>
        <taxon>Bacilli</taxon>
        <taxon>Bacillales</taxon>
        <taxon>Bacillaceae</taxon>
        <taxon>Salsuginibacillus</taxon>
    </lineage>
</organism>
<keyword evidence="1" id="KW-0472">Membrane</keyword>
<keyword evidence="1" id="KW-0812">Transmembrane</keyword>
<evidence type="ECO:0000313" key="2">
    <source>
        <dbReference type="EMBL" id="PSL50462.1"/>
    </source>
</evidence>
<feature type="transmembrane region" description="Helical" evidence="1">
    <location>
        <begin position="6"/>
        <end position="25"/>
    </location>
</feature>
<keyword evidence="3" id="KW-1185">Reference proteome</keyword>
<protein>
    <submittedName>
        <fullName evidence="2">Uncharacterized protein</fullName>
    </submittedName>
</protein>
<reference evidence="2 3" key="1">
    <citation type="submission" date="2018-03" db="EMBL/GenBank/DDBJ databases">
        <title>Genomic Encyclopedia of Type Strains, Phase III (KMG-III): the genomes of soil and plant-associated and newly described type strains.</title>
        <authorList>
            <person name="Whitman W."/>
        </authorList>
    </citation>
    <scope>NUCLEOTIDE SEQUENCE [LARGE SCALE GENOMIC DNA]</scope>
    <source>
        <strain evidence="2 3">CGMCC 1.07653</strain>
    </source>
</reference>
<feature type="transmembrane region" description="Helical" evidence="1">
    <location>
        <begin position="32"/>
        <end position="52"/>
    </location>
</feature>
<dbReference type="Proteomes" id="UP000242310">
    <property type="component" value="Unassembled WGS sequence"/>
</dbReference>
<dbReference type="AlphaFoldDB" id="A0A2P8HW47"/>
<dbReference type="RefSeq" id="WP_106587792.1">
    <property type="nucleotide sequence ID" value="NZ_PYAV01000003.1"/>
</dbReference>
<dbReference type="EMBL" id="PYAV01000003">
    <property type="protein sequence ID" value="PSL50462.1"/>
    <property type="molecule type" value="Genomic_DNA"/>
</dbReference>
<keyword evidence="1" id="KW-1133">Transmembrane helix</keyword>
<dbReference type="OrthoDB" id="2974161at2"/>
<comment type="caution">
    <text evidence="2">The sequence shown here is derived from an EMBL/GenBank/DDBJ whole genome shotgun (WGS) entry which is preliminary data.</text>
</comment>
<name>A0A2P8HW47_9BACI</name>
<sequence>MDLTVFLLGTASFGVGFVTLLVLLLKKKKLTISFVFMGIGVFLCFLGLLLAAPTEDDPEDYDFTLKEIQHT</sequence>